<feature type="compositionally biased region" description="Polar residues" evidence="4">
    <location>
        <begin position="97"/>
        <end position="107"/>
    </location>
</feature>
<feature type="region of interest" description="Disordered" evidence="4">
    <location>
        <begin position="37"/>
        <end position="108"/>
    </location>
</feature>
<dbReference type="InterPro" id="IPR013783">
    <property type="entry name" value="Ig-like_fold"/>
</dbReference>
<feature type="compositionally biased region" description="Low complexity" evidence="4">
    <location>
        <begin position="37"/>
        <end position="79"/>
    </location>
</feature>
<dbReference type="PANTHER" id="PTHR42732:SF2">
    <property type="entry name" value="BETA-MANNOSIDASE"/>
    <property type="match status" value="1"/>
</dbReference>
<evidence type="ECO:0000256" key="5">
    <source>
        <dbReference type="SAM" id="SignalP"/>
    </source>
</evidence>
<dbReference type="SUPFAM" id="SSF110221">
    <property type="entry name" value="AbfB domain"/>
    <property type="match status" value="2"/>
</dbReference>
<dbReference type="InterPro" id="IPR008979">
    <property type="entry name" value="Galactose-bd-like_sf"/>
</dbReference>
<keyword evidence="5" id="KW-0732">Signal</keyword>
<dbReference type="InterPro" id="IPR051913">
    <property type="entry name" value="GH2_Domain-Containing"/>
</dbReference>
<dbReference type="Pfam" id="PF00703">
    <property type="entry name" value="Glyco_hydro_2"/>
    <property type="match status" value="1"/>
</dbReference>
<protein>
    <submittedName>
        <fullName evidence="10">AbfB domain-containing protein</fullName>
    </submittedName>
</protein>
<feature type="signal peptide" evidence="5">
    <location>
        <begin position="1"/>
        <end position="27"/>
    </location>
</feature>
<dbReference type="InterPro" id="IPR006103">
    <property type="entry name" value="Glyco_hydro_2_cat"/>
</dbReference>
<dbReference type="InterPro" id="IPR036156">
    <property type="entry name" value="Beta-gal/glucu_dom_sf"/>
</dbReference>
<evidence type="ECO:0000259" key="6">
    <source>
        <dbReference type="Pfam" id="PF00703"/>
    </source>
</evidence>
<feature type="domain" description="Glycosyl hydrolases family 2 sugar binding" evidence="8">
    <location>
        <begin position="152"/>
        <end position="238"/>
    </location>
</feature>
<dbReference type="InterPro" id="IPR036195">
    <property type="entry name" value="AbfB_ABD_sf"/>
</dbReference>
<reference evidence="10" key="1">
    <citation type="submission" date="2021-04" db="EMBL/GenBank/DDBJ databases">
        <title>Genomic sequence of Actinosynnema pretiosum subsp. pretiosum ATCC 31280 (C-14919).</title>
        <authorList>
            <person name="Bai L."/>
            <person name="Wang X."/>
            <person name="Xiao Y."/>
        </authorList>
    </citation>
    <scope>NUCLEOTIDE SEQUENCE</scope>
    <source>
        <strain evidence="10">ATCC 31280</strain>
    </source>
</reference>
<sequence length="968" mass="105086">MRRSLSRALLAPLAALLVVGSAAPVLAQPAAPAQSADAARPADVAQPTDVAQPADAAQPADTAQPAAAAQSVDTAQSAAPEQSADAVWQPKPAPLTTPWTSQVSPTNALPEYPRPQLVRPDWQNLNGVWEFAGAANLDDPPIGRPLAEGVLVPYAIESALSGIKRHEDSMFYRRTFTVPAGWDGRRVKLNFGAVTWESRVWVNGTQVGTHTGGFDPFSFDVTGALRSGGNEIVVGVNSPVDGQRYPIGKQRRNPGGIWYTPASGIWQTVWLEPVATNHITRLDTTPDVPAGVLDLVVRGSAGQQVQAQVLSGGQVVGTASGTVGQHLRVPVPNARLWSPDDPFLYDLRVTMAGGDAVTGYFGMRSLGKAVIGGVTRPLLNGDFVFQLGTLDQGYWPDGVYTAPTDAALRSDLEQQKALGFNMVRKHIKVEPARWYYWADRLGLMVWQDMPSVDSVDEAPNSHANYESELRRMIENLKGITSIVQWVPFNEGWGEYDAGRITDLVRSLDSTRLINHNSGSNCCVSDPDPGNGDVIDDHAYQMSSGTRQPDGRIAVLGEYGGLGRRISGHEYQPGQGFAYGDLFPDENSLTSRYVTITEEVGRFVQTRGLSASVYTEPYDVENEVNGFHTYDRQVLKMNAAQVRAVNQRVLARARGTEVGRDELVSLKVATPGFTTRFLRHQNSLARTDVLTPGSGEGATKDATYRLRPGLADPACYSLESRNFPGSYLRHASSRVRLDANDGSALFAGDATFCARDGWGATAFESKNLPGHFLRHYNEGVYVARSGGPNPWDGAASFTQDTTWNVTIPLWRSGVDLPVDQARSLRVTTPGFTDRFLRHRDGLARTDVVGSASDATTKADATFVVRRGLADPSCYSFESRNLPGRFLRHASYRLRLDTNPNTDLFRRDATFCAQPGAGGTRLASVNELGANVRHYNAEVWAASDGGAHAYDNPVSYAQDVSWSFDQPWTP</sequence>
<feature type="domain" description="Alpha-L-arabinofuranosidase B arabinose-binding" evidence="9">
    <location>
        <begin position="823"/>
        <end position="961"/>
    </location>
</feature>
<dbReference type="Proteomes" id="UP000677152">
    <property type="component" value="Chromosome"/>
</dbReference>
<dbReference type="Gene3D" id="2.60.120.260">
    <property type="entry name" value="Galactose-binding domain-like"/>
    <property type="match status" value="1"/>
</dbReference>
<evidence type="ECO:0000256" key="3">
    <source>
        <dbReference type="ARBA" id="ARBA00023295"/>
    </source>
</evidence>
<gene>
    <name evidence="10" type="ORF">KCV87_10790</name>
</gene>
<evidence type="ECO:0000259" key="9">
    <source>
        <dbReference type="Pfam" id="PF05270"/>
    </source>
</evidence>
<dbReference type="SUPFAM" id="SSF51445">
    <property type="entry name" value="(Trans)glycosidases"/>
    <property type="match status" value="1"/>
</dbReference>
<dbReference type="InterPro" id="IPR007934">
    <property type="entry name" value="AbfB_ABD"/>
</dbReference>
<evidence type="ECO:0000256" key="1">
    <source>
        <dbReference type="ARBA" id="ARBA00007401"/>
    </source>
</evidence>
<accession>A0AA45LB17</accession>
<dbReference type="EMBL" id="CP073249">
    <property type="protein sequence ID" value="QUF06492.1"/>
    <property type="molecule type" value="Genomic_DNA"/>
</dbReference>
<keyword evidence="2" id="KW-0378">Hydrolase</keyword>
<dbReference type="Gene3D" id="2.60.40.10">
    <property type="entry name" value="Immunoglobulins"/>
    <property type="match status" value="1"/>
</dbReference>
<organism evidence="10 11">
    <name type="scientific">Actinosynnema pretiosum subsp. pretiosum</name>
    <dbReference type="NCBI Taxonomy" id="103721"/>
    <lineage>
        <taxon>Bacteria</taxon>
        <taxon>Bacillati</taxon>
        <taxon>Actinomycetota</taxon>
        <taxon>Actinomycetes</taxon>
        <taxon>Pseudonocardiales</taxon>
        <taxon>Pseudonocardiaceae</taxon>
        <taxon>Actinosynnema</taxon>
    </lineage>
</organism>
<dbReference type="InterPro" id="IPR006102">
    <property type="entry name" value="Ig-like_GH2"/>
</dbReference>
<comment type="similarity">
    <text evidence="1">Belongs to the glycosyl hydrolase 2 family.</text>
</comment>
<feature type="domain" description="Glycoside hydrolase family 2 immunoglobulin-like beta-sandwich" evidence="6">
    <location>
        <begin position="312"/>
        <end position="364"/>
    </location>
</feature>
<dbReference type="PANTHER" id="PTHR42732">
    <property type="entry name" value="BETA-GALACTOSIDASE"/>
    <property type="match status" value="1"/>
</dbReference>
<dbReference type="GO" id="GO:0046373">
    <property type="term" value="P:L-arabinose metabolic process"/>
    <property type="evidence" value="ECO:0007669"/>
    <property type="project" value="InterPro"/>
</dbReference>
<dbReference type="Gene3D" id="3.20.20.80">
    <property type="entry name" value="Glycosidases"/>
    <property type="match status" value="1"/>
</dbReference>
<dbReference type="CDD" id="cd23399">
    <property type="entry name" value="beta-trefoil_ABD_ABFB"/>
    <property type="match status" value="2"/>
</dbReference>
<dbReference type="Gene3D" id="2.80.10.50">
    <property type="match status" value="2"/>
</dbReference>
<keyword evidence="3" id="KW-0326">Glycosidase</keyword>
<evidence type="ECO:0000259" key="7">
    <source>
        <dbReference type="Pfam" id="PF02836"/>
    </source>
</evidence>
<evidence type="ECO:0000313" key="10">
    <source>
        <dbReference type="EMBL" id="QUF06492.1"/>
    </source>
</evidence>
<dbReference type="GO" id="GO:0046556">
    <property type="term" value="F:alpha-L-arabinofuranosidase activity"/>
    <property type="evidence" value="ECO:0007669"/>
    <property type="project" value="InterPro"/>
</dbReference>
<evidence type="ECO:0000259" key="8">
    <source>
        <dbReference type="Pfam" id="PF02837"/>
    </source>
</evidence>
<proteinExistence type="inferred from homology"/>
<feature type="chain" id="PRO_5041371066" evidence="5">
    <location>
        <begin position="28"/>
        <end position="968"/>
    </location>
</feature>
<dbReference type="InterPro" id="IPR017853">
    <property type="entry name" value="GH"/>
</dbReference>
<dbReference type="AlphaFoldDB" id="A0AA45LB17"/>
<dbReference type="Pfam" id="PF05270">
    <property type="entry name" value="AbfB"/>
    <property type="match status" value="2"/>
</dbReference>
<dbReference type="SUPFAM" id="SSF49303">
    <property type="entry name" value="beta-Galactosidase/glucuronidase domain"/>
    <property type="match status" value="1"/>
</dbReference>
<feature type="domain" description="Alpha-L-arabinofuranosidase B arabinose-binding" evidence="9">
    <location>
        <begin position="666"/>
        <end position="804"/>
    </location>
</feature>
<dbReference type="Pfam" id="PF02837">
    <property type="entry name" value="Glyco_hydro_2_N"/>
    <property type="match status" value="1"/>
</dbReference>
<name>A0AA45LB17_9PSEU</name>
<dbReference type="SUPFAM" id="SSF49785">
    <property type="entry name" value="Galactose-binding domain-like"/>
    <property type="match status" value="1"/>
</dbReference>
<evidence type="ECO:0000256" key="2">
    <source>
        <dbReference type="ARBA" id="ARBA00022801"/>
    </source>
</evidence>
<dbReference type="Pfam" id="PF02836">
    <property type="entry name" value="Glyco_hydro_2_C"/>
    <property type="match status" value="1"/>
</dbReference>
<evidence type="ECO:0000256" key="4">
    <source>
        <dbReference type="SAM" id="MobiDB-lite"/>
    </source>
</evidence>
<evidence type="ECO:0000313" key="11">
    <source>
        <dbReference type="Proteomes" id="UP000677152"/>
    </source>
</evidence>
<dbReference type="InterPro" id="IPR006104">
    <property type="entry name" value="Glyco_hydro_2_N"/>
</dbReference>
<feature type="domain" description="Glycoside hydrolase family 2 catalytic" evidence="7">
    <location>
        <begin position="407"/>
        <end position="519"/>
    </location>
</feature>